<dbReference type="EMBL" id="RCVZ01000004">
    <property type="protein sequence ID" value="RLQ96096.1"/>
    <property type="molecule type" value="Genomic_DNA"/>
</dbReference>
<dbReference type="PANTHER" id="PTHR31157">
    <property type="entry name" value="SCP DOMAIN-CONTAINING PROTEIN"/>
    <property type="match status" value="1"/>
</dbReference>
<feature type="domain" description="CAP-associated" evidence="3">
    <location>
        <begin position="90"/>
        <end position="227"/>
    </location>
</feature>
<keyword evidence="5" id="KW-1185">Reference proteome</keyword>
<organism evidence="4 5">
    <name type="scientific">Falsibacillus albus</name>
    <dbReference type="NCBI Taxonomy" id="2478915"/>
    <lineage>
        <taxon>Bacteria</taxon>
        <taxon>Bacillati</taxon>
        <taxon>Bacillota</taxon>
        <taxon>Bacilli</taxon>
        <taxon>Bacillales</taxon>
        <taxon>Bacillaceae</taxon>
        <taxon>Falsibacillus</taxon>
    </lineage>
</organism>
<name>A0A3L7JZE6_9BACI</name>
<evidence type="ECO:0000259" key="3">
    <source>
        <dbReference type="Pfam" id="PF14504"/>
    </source>
</evidence>
<evidence type="ECO:0000313" key="5">
    <source>
        <dbReference type="Proteomes" id="UP000276770"/>
    </source>
</evidence>
<evidence type="ECO:0000256" key="1">
    <source>
        <dbReference type="SAM" id="Coils"/>
    </source>
</evidence>
<dbReference type="InterPro" id="IPR035940">
    <property type="entry name" value="CAP_sf"/>
</dbReference>
<accession>A0A3L7JZE6</accession>
<comment type="caution">
    <text evidence="4">The sequence shown here is derived from an EMBL/GenBank/DDBJ whole genome shotgun (WGS) entry which is preliminary data.</text>
</comment>
<protein>
    <submittedName>
        <fullName evidence="4">Serine protease</fullName>
    </submittedName>
</protein>
<proteinExistence type="predicted"/>
<dbReference type="Pfam" id="PF14504">
    <property type="entry name" value="CAP_assoc_N"/>
    <property type="match status" value="1"/>
</dbReference>
<dbReference type="SUPFAM" id="SSF55797">
    <property type="entry name" value="PR-1-like"/>
    <property type="match status" value="1"/>
</dbReference>
<evidence type="ECO:0000259" key="2">
    <source>
        <dbReference type="Pfam" id="PF00188"/>
    </source>
</evidence>
<keyword evidence="1" id="KW-0175">Coiled coil</keyword>
<keyword evidence="4" id="KW-0378">Hydrolase</keyword>
<dbReference type="InterPro" id="IPR014044">
    <property type="entry name" value="CAP_dom"/>
</dbReference>
<dbReference type="GO" id="GO:0006508">
    <property type="term" value="P:proteolysis"/>
    <property type="evidence" value="ECO:0007669"/>
    <property type="project" value="UniProtKB-KW"/>
</dbReference>
<dbReference type="Gene3D" id="3.40.33.10">
    <property type="entry name" value="CAP"/>
    <property type="match status" value="1"/>
</dbReference>
<reference evidence="4 5" key="1">
    <citation type="submission" date="2018-10" db="EMBL/GenBank/DDBJ databases">
        <title>Falsibacillus sp. genome draft.</title>
        <authorList>
            <person name="Shi S."/>
        </authorList>
    </citation>
    <scope>NUCLEOTIDE SEQUENCE [LARGE SCALE GENOMIC DNA]</scope>
    <source>
        <strain evidence="4 5">GY 10110</strain>
    </source>
</reference>
<dbReference type="InterPro" id="IPR029410">
    <property type="entry name" value="CAP_assoc"/>
</dbReference>
<evidence type="ECO:0000313" key="4">
    <source>
        <dbReference type="EMBL" id="RLQ96096.1"/>
    </source>
</evidence>
<feature type="domain" description="SCP" evidence="2">
    <location>
        <begin position="244"/>
        <end position="357"/>
    </location>
</feature>
<dbReference type="OrthoDB" id="9783944at2"/>
<dbReference type="GO" id="GO:0008233">
    <property type="term" value="F:peptidase activity"/>
    <property type="evidence" value="ECO:0007669"/>
    <property type="project" value="UniProtKB-KW"/>
</dbReference>
<keyword evidence="4" id="KW-0645">Protease</keyword>
<dbReference type="Pfam" id="PF00188">
    <property type="entry name" value="CAP"/>
    <property type="match status" value="1"/>
</dbReference>
<gene>
    <name evidence="4" type="ORF">D9X91_07320</name>
</gene>
<dbReference type="CDD" id="cd05379">
    <property type="entry name" value="CAP_bacterial"/>
    <property type="match status" value="1"/>
</dbReference>
<dbReference type="PANTHER" id="PTHR31157:SF1">
    <property type="entry name" value="SCP DOMAIN-CONTAINING PROTEIN"/>
    <property type="match status" value="1"/>
</dbReference>
<feature type="coiled-coil region" evidence="1">
    <location>
        <begin position="31"/>
        <end position="65"/>
    </location>
</feature>
<sequence length="363" mass="41589">MKRFMFLLIILFTAYMTKPYWADRIDSLKEKPEINAAVNSLEKNLEELSVKVNSSIQQLKAKENTSPSKAAKPDLAVPTNQKFSVYNITLGETKEKVEKEVGAPERVSQNEYGVDWYAYHQNYQNFMMVSYDQNNKVNGLYTDQDLISSSIGIKLNSAKAMVEKKLGTPLSQIRKGFVMYQVNSNGEYDMYHLDHSYVTIFYDQHENNTVTAIQIISDQMEQQKNEYYTSPGQKLEKGFEYQLFDLTNAARVEHGLSPLKWDDRVHGTALKHSEDMAKNNYFDHTDLQGKSPFDRMHDDNITFMTAGENLAFGQISSIFAHEGLMNSLGHRKNILQPSFKNLGVGVAFGDKSQPYYTENFYSK</sequence>
<dbReference type="RefSeq" id="WP_121679948.1">
    <property type="nucleotide sequence ID" value="NZ_RCVZ01000004.1"/>
</dbReference>
<dbReference type="AlphaFoldDB" id="A0A3L7JZE6"/>
<dbReference type="Proteomes" id="UP000276770">
    <property type="component" value="Unassembled WGS sequence"/>
</dbReference>